<dbReference type="Proteomes" id="UP000288168">
    <property type="component" value="Unassembled WGS sequence"/>
</dbReference>
<evidence type="ECO:0000256" key="2">
    <source>
        <dbReference type="ARBA" id="ARBA00022857"/>
    </source>
</evidence>
<dbReference type="PANTHER" id="PTHR47706">
    <property type="entry name" value="NMRA-LIKE FAMILY PROTEIN"/>
    <property type="match status" value="1"/>
</dbReference>
<comment type="caution">
    <text evidence="5">The sequence shown here is derived from an EMBL/GenBank/DDBJ whole genome shotgun (WGS) entry which is preliminary data.</text>
</comment>
<proteinExistence type="inferred from homology"/>
<dbReference type="PANTHER" id="PTHR47706:SF4">
    <property type="entry name" value="NMRA-LIKE DOMAIN-CONTAINING PROTEIN"/>
    <property type="match status" value="1"/>
</dbReference>
<dbReference type="Gene3D" id="3.40.50.720">
    <property type="entry name" value="NAD(P)-binding Rossmann-like Domain"/>
    <property type="match status" value="1"/>
</dbReference>
<evidence type="ECO:0000256" key="3">
    <source>
        <dbReference type="ARBA" id="ARBA00023002"/>
    </source>
</evidence>
<protein>
    <recommendedName>
        <fullName evidence="4">NmrA-like domain-containing protein</fullName>
    </recommendedName>
</protein>
<reference evidence="5 6" key="1">
    <citation type="submission" date="2017-06" db="EMBL/GenBank/DDBJ databases">
        <title>Comparative genomic analysis of Ambrosia Fusariam Clade fungi.</title>
        <authorList>
            <person name="Stajich J.E."/>
            <person name="Carrillo J."/>
            <person name="Kijimoto T."/>
            <person name="Eskalen A."/>
            <person name="O'Donnell K."/>
            <person name="Kasson M."/>
        </authorList>
    </citation>
    <scope>NUCLEOTIDE SEQUENCE [LARGE SCALE GENOMIC DNA]</scope>
    <source>
        <strain evidence="5 6">NRRL62584</strain>
    </source>
</reference>
<dbReference type="InterPro" id="IPR008030">
    <property type="entry name" value="NmrA-like"/>
</dbReference>
<comment type="similarity">
    <text evidence="1">Belongs to the NmrA-type oxidoreductase family. Isoflavone reductase subfamily.</text>
</comment>
<feature type="domain" description="NmrA-like" evidence="4">
    <location>
        <begin position="4"/>
        <end position="137"/>
    </location>
</feature>
<organism evidence="5 6">
    <name type="scientific">Fusarium duplospermum</name>
    <dbReference type="NCBI Taxonomy" id="1325734"/>
    <lineage>
        <taxon>Eukaryota</taxon>
        <taxon>Fungi</taxon>
        <taxon>Dikarya</taxon>
        <taxon>Ascomycota</taxon>
        <taxon>Pezizomycotina</taxon>
        <taxon>Sordariomycetes</taxon>
        <taxon>Hypocreomycetidae</taxon>
        <taxon>Hypocreales</taxon>
        <taxon>Nectriaceae</taxon>
        <taxon>Fusarium</taxon>
        <taxon>Fusarium solani species complex</taxon>
    </lineage>
</organism>
<keyword evidence="6" id="KW-1185">Reference proteome</keyword>
<dbReference type="AlphaFoldDB" id="A0A428Q4H4"/>
<gene>
    <name evidence="5" type="ORF">CEP54_006866</name>
</gene>
<dbReference type="InterPro" id="IPR051609">
    <property type="entry name" value="NmrA/Isoflavone_reductase-like"/>
</dbReference>
<dbReference type="InterPro" id="IPR036291">
    <property type="entry name" value="NAD(P)-bd_dom_sf"/>
</dbReference>
<keyword evidence="2" id="KW-0521">NADP</keyword>
<keyword evidence="3" id="KW-0560">Oxidoreductase</keyword>
<evidence type="ECO:0000313" key="6">
    <source>
        <dbReference type="Proteomes" id="UP000288168"/>
    </source>
</evidence>
<accession>A0A428Q4H4</accession>
<dbReference type="EMBL" id="NKCI01000060">
    <property type="protein sequence ID" value="RSL60180.1"/>
    <property type="molecule type" value="Genomic_DNA"/>
</dbReference>
<dbReference type="GO" id="GO:0016491">
    <property type="term" value="F:oxidoreductase activity"/>
    <property type="evidence" value="ECO:0007669"/>
    <property type="project" value="UniProtKB-KW"/>
</dbReference>
<name>A0A428Q4H4_9HYPO</name>
<evidence type="ECO:0000256" key="1">
    <source>
        <dbReference type="ARBA" id="ARBA00005725"/>
    </source>
</evidence>
<dbReference type="SUPFAM" id="SSF51735">
    <property type="entry name" value="NAD(P)-binding Rossmann-fold domains"/>
    <property type="match status" value="1"/>
</dbReference>
<dbReference type="OrthoDB" id="10000533at2759"/>
<evidence type="ECO:0000313" key="5">
    <source>
        <dbReference type="EMBL" id="RSL60180.1"/>
    </source>
</evidence>
<evidence type="ECO:0000259" key="4">
    <source>
        <dbReference type="Pfam" id="PF05368"/>
    </source>
</evidence>
<sequence>MVIVAVAGGTGGVGKTIVKQLELSEGHTVFVLSRTIPGNQPSGTARFIKVDYSDTALLARCLEENKVEAVISTINLQNEAASNAQLNLMEAAEASVTKRRFIPSEFAFANSPDGTEAEPTVGLAIKSVEALRRSSLEFTRFANGFFMDYWGIPHVQNVAKFVVRTLESPDKWPEISILSGSDVTFNQLLAIAENIRALEKNEAALMQVRYGGGGGASEDEAKQMVSLFGRMTTSGGFRLPTENRINDKFLGLRPTTAEELLTMAWAGK</sequence>
<dbReference type="Pfam" id="PF05368">
    <property type="entry name" value="NmrA"/>
    <property type="match status" value="1"/>
</dbReference>